<evidence type="ECO:0000313" key="3">
    <source>
        <dbReference type="Proteomes" id="UP000309667"/>
    </source>
</evidence>
<organism evidence="2 3">
    <name type="scientific">Rhizobium rhizophilum</name>
    <dbReference type="NCBI Taxonomy" id="1850373"/>
    <lineage>
        <taxon>Bacteria</taxon>
        <taxon>Pseudomonadati</taxon>
        <taxon>Pseudomonadota</taxon>
        <taxon>Alphaproteobacteria</taxon>
        <taxon>Hyphomicrobiales</taxon>
        <taxon>Rhizobiaceae</taxon>
        <taxon>Rhizobium/Agrobacterium group</taxon>
        <taxon>Rhizobium</taxon>
    </lineage>
</organism>
<comment type="caution">
    <text evidence="2">The sequence shown here is derived from an EMBL/GenBank/DDBJ whole genome shotgun (WGS) entry which is preliminary data.</text>
</comment>
<evidence type="ECO:0008006" key="4">
    <source>
        <dbReference type="Google" id="ProtNLM"/>
    </source>
</evidence>
<reference evidence="2 3" key="1">
    <citation type="submission" date="2019-04" db="EMBL/GenBank/DDBJ databases">
        <title>Genome sequence of strain 7209-2.</title>
        <authorList>
            <person name="Gao J."/>
            <person name="Sun J."/>
        </authorList>
    </citation>
    <scope>NUCLEOTIDE SEQUENCE [LARGE SCALE GENOMIC DNA]</scope>
    <source>
        <strain evidence="2 3">7209-2</strain>
    </source>
</reference>
<evidence type="ECO:0000313" key="2">
    <source>
        <dbReference type="EMBL" id="THV12815.1"/>
    </source>
</evidence>
<feature type="compositionally biased region" description="Basic and acidic residues" evidence="1">
    <location>
        <begin position="152"/>
        <end position="167"/>
    </location>
</feature>
<evidence type="ECO:0000256" key="1">
    <source>
        <dbReference type="SAM" id="MobiDB-lite"/>
    </source>
</evidence>
<accession>A0ABY2QT08</accession>
<sequence>MSEETETDVGATAELPHDRMTIARFRHAFPRARWSEHKGAWYVPGRTAKTRIGRFLARLDAEADSFADERGRDAFAFDPIKSRYLEVGSSAFLIRTPYSKTLVSKIREIEGVRWDADRRLWAVPYRSYEDLRQRWPMIETIAAQCEPEARKERREALRGTEEGEATKARRRERRRKRYPVAVASMPPMDRVVSTHIGLVLFLGLTGELADLKAIEAFYFPPVAGEDYVWFEWRPGTLEELVTTWPARSDPSNKERHHGWWLPTLDELRIARRDARSREKASQRRSKEA</sequence>
<proteinExistence type="predicted"/>
<keyword evidence="3" id="KW-1185">Reference proteome</keyword>
<dbReference type="EMBL" id="STGT01000004">
    <property type="protein sequence ID" value="THV12815.1"/>
    <property type="molecule type" value="Genomic_DNA"/>
</dbReference>
<feature type="region of interest" description="Disordered" evidence="1">
    <location>
        <begin position="152"/>
        <end position="172"/>
    </location>
</feature>
<dbReference type="Proteomes" id="UP000309667">
    <property type="component" value="Unassembled WGS sequence"/>
</dbReference>
<name>A0ABY2QT08_9HYPH</name>
<protein>
    <recommendedName>
        <fullName evidence="4">HARP domain-containing protein</fullName>
    </recommendedName>
</protein>
<gene>
    <name evidence="2" type="ORF">E9677_16680</name>
</gene>